<proteinExistence type="predicted"/>
<gene>
    <name evidence="1" type="ORF">DesU5LDRAFT_1897</name>
</gene>
<evidence type="ECO:0000313" key="1">
    <source>
        <dbReference type="EMBL" id="EIG53572.1"/>
    </source>
</evidence>
<protein>
    <submittedName>
        <fullName evidence="1">Uncharacterized protein</fullName>
    </submittedName>
</protein>
<sequence>MAGKGIAVADIRRQALASAETRTLQCRALVRELAGLVRDMLDHGLVPLARVPAARTLLDRADLFTK</sequence>
<organism evidence="1">
    <name type="scientific">Desulfovibrio sp. U5L</name>
    <dbReference type="NCBI Taxonomy" id="596152"/>
    <lineage>
        <taxon>Bacteria</taxon>
        <taxon>Pseudomonadati</taxon>
        <taxon>Thermodesulfobacteriota</taxon>
        <taxon>Desulfovibrionia</taxon>
        <taxon>Desulfovibrionales</taxon>
        <taxon>Desulfovibrionaceae</taxon>
        <taxon>Desulfovibrio</taxon>
    </lineage>
</organism>
<accession>I2Q1B6</accession>
<dbReference type="AlphaFoldDB" id="I2Q1B6"/>
<dbReference type="STRING" id="596152.DesU5LDRAFT_1897"/>
<dbReference type="eggNOG" id="ENOG5031CNR">
    <property type="taxonomic scope" value="Bacteria"/>
</dbReference>
<dbReference type="EMBL" id="JH600068">
    <property type="protein sequence ID" value="EIG53572.1"/>
    <property type="molecule type" value="Genomic_DNA"/>
</dbReference>
<reference evidence="1" key="1">
    <citation type="submission" date="2011-11" db="EMBL/GenBank/DDBJ databases">
        <title>Improved High-Quality Draft sequence of Desulfovibrio sp. U5L.</title>
        <authorList>
            <consortium name="US DOE Joint Genome Institute"/>
            <person name="Lucas S."/>
            <person name="Han J."/>
            <person name="Lapidus A."/>
            <person name="Cheng J.-F."/>
            <person name="Goodwin L."/>
            <person name="Pitluck S."/>
            <person name="Peters L."/>
            <person name="Ovchinnikova G."/>
            <person name="Held B."/>
            <person name="Detter J.C."/>
            <person name="Han C."/>
            <person name="Tapia R."/>
            <person name="Land M."/>
            <person name="Hauser L."/>
            <person name="Kyrpides N."/>
            <person name="Ivanova N."/>
            <person name="Pagani I."/>
            <person name="Gabster J."/>
            <person name="Walker C."/>
            <person name="Stolyar S."/>
            <person name="Stahl D."/>
            <person name="Arkin A."/>
            <person name="Dehal P."/>
            <person name="Hazen T."/>
            <person name="Woyke T."/>
        </authorList>
    </citation>
    <scope>NUCLEOTIDE SEQUENCE [LARGE SCALE GENOMIC DNA]</scope>
    <source>
        <strain evidence="1">U5L</strain>
    </source>
</reference>
<dbReference type="HOGENOM" id="CLU_2952909_0_0_7"/>
<name>I2Q1B6_9BACT</name>